<keyword evidence="3" id="KW-1185">Reference proteome</keyword>
<accession>A0AA37WEM9</accession>
<dbReference type="EMBL" id="BSOH01000014">
    <property type="protein sequence ID" value="GLR17998.1"/>
    <property type="molecule type" value="Genomic_DNA"/>
</dbReference>
<reference evidence="2" key="1">
    <citation type="journal article" date="2014" name="Int. J. Syst. Evol. Microbiol.">
        <title>Complete genome sequence of Corynebacterium casei LMG S-19264T (=DSM 44701T), isolated from a smear-ripened cheese.</title>
        <authorList>
            <consortium name="US DOE Joint Genome Institute (JGI-PGF)"/>
            <person name="Walter F."/>
            <person name="Albersmeier A."/>
            <person name="Kalinowski J."/>
            <person name="Ruckert C."/>
        </authorList>
    </citation>
    <scope>NUCLEOTIDE SEQUENCE</scope>
    <source>
        <strain evidence="2">NBRC 108769</strain>
    </source>
</reference>
<gene>
    <name evidence="2" type="ORF">GCM10007940_26130</name>
</gene>
<protein>
    <recommendedName>
        <fullName evidence="1">FAD-dependent urate hydroxylase HpyO/Asp monooxygenase CreE-like FAD/NAD(P)-binding domain-containing protein</fullName>
    </recommendedName>
</protein>
<proteinExistence type="predicted"/>
<dbReference type="Proteomes" id="UP001156666">
    <property type="component" value="Unassembled WGS sequence"/>
</dbReference>
<dbReference type="Pfam" id="PF13454">
    <property type="entry name" value="NAD_binding_9"/>
    <property type="match status" value="1"/>
</dbReference>
<dbReference type="InterPro" id="IPR052189">
    <property type="entry name" value="L-asp_N-monooxygenase_NS-form"/>
</dbReference>
<comment type="caution">
    <text evidence="2">The sequence shown here is derived from an EMBL/GenBank/DDBJ whole genome shotgun (WGS) entry which is preliminary data.</text>
</comment>
<evidence type="ECO:0000313" key="2">
    <source>
        <dbReference type="EMBL" id="GLR17998.1"/>
    </source>
</evidence>
<feature type="domain" description="FAD-dependent urate hydroxylase HpyO/Asp monooxygenase CreE-like FAD/NAD(P)-binding" evidence="1">
    <location>
        <begin position="13"/>
        <end position="166"/>
    </location>
</feature>
<name>A0AA37WEM9_9BACT</name>
<dbReference type="InterPro" id="IPR036188">
    <property type="entry name" value="FAD/NAD-bd_sf"/>
</dbReference>
<dbReference type="PANTHER" id="PTHR40254">
    <property type="entry name" value="BLR0577 PROTEIN"/>
    <property type="match status" value="1"/>
</dbReference>
<dbReference type="InterPro" id="IPR038732">
    <property type="entry name" value="HpyO/CreE_NAD-binding"/>
</dbReference>
<dbReference type="PANTHER" id="PTHR40254:SF1">
    <property type="entry name" value="BLR0577 PROTEIN"/>
    <property type="match status" value="1"/>
</dbReference>
<dbReference type="AlphaFoldDB" id="A0AA37WEM9"/>
<evidence type="ECO:0000313" key="3">
    <source>
        <dbReference type="Proteomes" id="UP001156666"/>
    </source>
</evidence>
<dbReference type="RefSeq" id="WP_235291673.1">
    <property type="nucleotide sequence ID" value="NZ_BSOH01000014.1"/>
</dbReference>
<evidence type="ECO:0000259" key="1">
    <source>
        <dbReference type="Pfam" id="PF13454"/>
    </source>
</evidence>
<dbReference type="Gene3D" id="3.50.50.60">
    <property type="entry name" value="FAD/NAD(P)-binding domain"/>
    <property type="match status" value="1"/>
</dbReference>
<sequence>MQHNSSISKYNIAIIGLGPKGLYAFAELTKFLLSRNIKEVNVYLFDKSGQFGTGPVYNLDQPKYLLMNYENVHIDHSSLYISDDRRKTYNQIAEPKEHFSSRGEIGRYLLDLYNDLKIQSLGCFNIQEVKDAVTNIKKSEDKLFLETANAEFDHIAFDQVMITSGHNTCNACKQTFDQMINFVYPPEQKLKSIAKEDVVIVKGLGLTFIDTVLGLTEGRDGRFTADGQKLKYIKSGNEPKTIIPFSRTGELMLPRMETKLPPNFRLRSKSLNQIAKNRKGQLDFEEDILPALEDEFAQQGGKGKFVDAASLSDFTIDELVNIAEGNSFSEKIVASLIWRLFSTAFNKIYSNRGLNPSAHRQFDQYWKGKMQRVSYGPPLINYKKIQAVYEAGILDFAFSKSPSIDFERKKITNHDGQSSTSFTYLVDARIPSNNILNNPSELYRNMLNSGLIRTARNGDYDMGCIDLDSDGHGVSEDGMVISQLTFYGIPTEGITYNNDTLSTNHNNYAINWIKEIQKDFEYEHYKINSDSSQLGPKLKVSA</sequence>
<dbReference type="SUPFAM" id="SSF51905">
    <property type="entry name" value="FAD/NAD(P)-binding domain"/>
    <property type="match status" value="1"/>
</dbReference>
<organism evidence="2 3">
    <name type="scientific">Portibacter lacus</name>
    <dbReference type="NCBI Taxonomy" id="1099794"/>
    <lineage>
        <taxon>Bacteria</taxon>
        <taxon>Pseudomonadati</taxon>
        <taxon>Bacteroidota</taxon>
        <taxon>Saprospiria</taxon>
        <taxon>Saprospirales</taxon>
        <taxon>Haliscomenobacteraceae</taxon>
        <taxon>Portibacter</taxon>
    </lineage>
</organism>
<reference evidence="2" key="2">
    <citation type="submission" date="2023-01" db="EMBL/GenBank/DDBJ databases">
        <title>Draft genome sequence of Portibacter lacus strain NBRC 108769.</title>
        <authorList>
            <person name="Sun Q."/>
            <person name="Mori K."/>
        </authorList>
    </citation>
    <scope>NUCLEOTIDE SEQUENCE</scope>
    <source>
        <strain evidence="2">NBRC 108769</strain>
    </source>
</reference>